<dbReference type="Gene3D" id="2.20.28.200">
    <property type="match status" value="1"/>
</dbReference>
<keyword evidence="2" id="KW-0808">Transferase</keyword>
<evidence type="ECO:0000256" key="2">
    <source>
        <dbReference type="ARBA" id="ARBA00022679"/>
    </source>
</evidence>
<dbReference type="PROSITE" id="PS50305">
    <property type="entry name" value="SIRTUIN"/>
    <property type="match status" value="1"/>
</dbReference>
<evidence type="ECO:0000259" key="10">
    <source>
        <dbReference type="PROSITE" id="PS50305"/>
    </source>
</evidence>
<keyword evidence="4 7" id="KW-0862">Zinc</keyword>
<feature type="binding site" evidence="7">
    <location>
        <position position="173"/>
    </location>
    <ligand>
        <name>Zn(2+)</name>
        <dbReference type="ChEBI" id="CHEBI:29105"/>
    </ligand>
</feature>
<comment type="similarity">
    <text evidence="6">Belongs to the sirtuin family. Class IV subfamily.</text>
</comment>
<evidence type="ECO:0000313" key="12">
    <source>
        <dbReference type="Proteomes" id="UP000591131"/>
    </source>
</evidence>
<dbReference type="GO" id="GO:0017136">
    <property type="term" value="F:histone deacetylase activity, NAD-dependent"/>
    <property type="evidence" value="ECO:0007669"/>
    <property type="project" value="TreeGrafter"/>
</dbReference>
<keyword evidence="5" id="KW-0520">NAD</keyword>
<reference evidence="11 12" key="1">
    <citation type="submission" date="2020-04" db="EMBL/GenBank/DDBJ databases">
        <title>Perkinsus chesapeaki whole genome sequence.</title>
        <authorList>
            <person name="Bogema D.R."/>
        </authorList>
    </citation>
    <scope>NUCLEOTIDE SEQUENCE [LARGE SCALE GENOMIC DNA]</scope>
    <source>
        <strain evidence="11">ATCC PRA-425</strain>
    </source>
</reference>
<feature type="compositionally biased region" description="Polar residues" evidence="8">
    <location>
        <begin position="96"/>
        <end position="109"/>
    </location>
</feature>
<dbReference type="InterPro" id="IPR003000">
    <property type="entry name" value="Sirtuin"/>
</dbReference>
<dbReference type="AlphaFoldDB" id="A0A7J6LZM7"/>
<feature type="region of interest" description="Disordered" evidence="8">
    <location>
        <begin position="1"/>
        <end position="38"/>
    </location>
</feature>
<comment type="caution">
    <text evidence="11">The sequence shown here is derived from an EMBL/GenBank/DDBJ whole genome shotgun (WGS) entry which is preliminary data.</text>
</comment>
<dbReference type="GO" id="GO:0003714">
    <property type="term" value="F:transcription corepressor activity"/>
    <property type="evidence" value="ECO:0007669"/>
    <property type="project" value="TreeGrafter"/>
</dbReference>
<keyword evidence="9" id="KW-0812">Transmembrane</keyword>
<organism evidence="11 12">
    <name type="scientific">Perkinsus chesapeaki</name>
    <name type="common">Clam parasite</name>
    <name type="synonym">Perkinsus andrewsi</name>
    <dbReference type="NCBI Taxonomy" id="330153"/>
    <lineage>
        <taxon>Eukaryota</taxon>
        <taxon>Sar</taxon>
        <taxon>Alveolata</taxon>
        <taxon>Perkinsozoa</taxon>
        <taxon>Perkinsea</taxon>
        <taxon>Perkinsida</taxon>
        <taxon>Perkinsidae</taxon>
        <taxon>Perkinsus</taxon>
    </lineage>
</organism>
<name>A0A7J6LZM7_PERCH</name>
<evidence type="ECO:0000256" key="5">
    <source>
        <dbReference type="ARBA" id="ARBA00023027"/>
    </source>
</evidence>
<feature type="compositionally biased region" description="Low complexity" evidence="8">
    <location>
        <begin position="1"/>
        <end position="17"/>
    </location>
</feature>
<keyword evidence="12" id="KW-1185">Reference proteome</keyword>
<dbReference type="EMBL" id="JAAPAO010000281">
    <property type="protein sequence ID" value="KAF4664705.1"/>
    <property type="molecule type" value="Genomic_DNA"/>
</dbReference>
<dbReference type="InterPro" id="IPR050134">
    <property type="entry name" value="NAD-dep_sirtuin_deacylases"/>
</dbReference>
<dbReference type="PANTHER" id="PTHR11085:SF12">
    <property type="entry name" value="NAD-DEPENDENT PROTEIN DEACYLASE SIRTUIN-6"/>
    <property type="match status" value="1"/>
</dbReference>
<dbReference type="GO" id="GO:0000122">
    <property type="term" value="P:negative regulation of transcription by RNA polymerase II"/>
    <property type="evidence" value="ECO:0007669"/>
    <property type="project" value="TreeGrafter"/>
</dbReference>
<keyword evidence="9" id="KW-1133">Transmembrane helix</keyword>
<evidence type="ECO:0000256" key="1">
    <source>
        <dbReference type="ARBA" id="ARBA00012928"/>
    </source>
</evidence>
<feature type="domain" description="Deacetylase sirtuin-type" evidence="10">
    <location>
        <begin position="43"/>
        <end position="326"/>
    </location>
</feature>
<feature type="binding site" evidence="7">
    <location>
        <position position="176"/>
    </location>
    <ligand>
        <name>Zn(2+)</name>
        <dbReference type="ChEBI" id="CHEBI:29105"/>
    </ligand>
</feature>
<feature type="transmembrane region" description="Helical" evidence="9">
    <location>
        <begin position="359"/>
        <end position="379"/>
    </location>
</feature>
<dbReference type="InterPro" id="IPR026590">
    <property type="entry name" value="Ssirtuin_cat_dom"/>
</dbReference>
<dbReference type="PANTHER" id="PTHR11085">
    <property type="entry name" value="NAD-DEPENDENT PROTEIN DEACYLASE SIRTUIN-5, MITOCHONDRIAL-RELATED"/>
    <property type="match status" value="1"/>
</dbReference>
<evidence type="ECO:0000256" key="7">
    <source>
        <dbReference type="PROSITE-ProRule" id="PRU00236"/>
    </source>
</evidence>
<evidence type="ECO:0000256" key="9">
    <source>
        <dbReference type="SAM" id="Phobius"/>
    </source>
</evidence>
<proteinExistence type="inferred from homology"/>
<dbReference type="GO" id="GO:0070403">
    <property type="term" value="F:NAD+ binding"/>
    <property type="evidence" value="ECO:0007669"/>
    <property type="project" value="InterPro"/>
</dbReference>
<dbReference type="Proteomes" id="UP000591131">
    <property type="component" value="Unassembled WGS sequence"/>
</dbReference>
<evidence type="ECO:0000256" key="4">
    <source>
        <dbReference type="ARBA" id="ARBA00022833"/>
    </source>
</evidence>
<dbReference type="OrthoDB" id="424302at2759"/>
<keyword evidence="3 7" id="KW-0479">Metal-binding</keyword>
<dbReference type="Gene3D" id="3.40.50.1220">
    <property type="entry name" value="TPP-binding domain"/>
    <property type="match status" value="1"/>
</dbReference>
<feature type="binding site" evidence="7">
    <location>
        <position position="200"/>
    </location>
    <ligand>
        <name>Zn(2+)</name>
        <dbReference type="ChEBI" id="CHEBI:29105"/>
    </ligand>
</feature>
<dbReference type="GO" id="GO:0005634">
    <property type="term" value="C:nucleus"/>
    <property type="evidence" value="ECO:0007669"/>
    <property type="project" value="TreeGrafter"/>
</dbReference>
<accession>A0A7J6LZM7</accession>
<dbReference type="InterPro" id="IPR029035">
    <property type="entry name" value="DHS-like_NAD/FAD-binding_dom"/>
</dbReference>
<feature type="active site" description="Proton acceptor" evidence="7">
    <location>
        <position position="165"/>
    </location>
</feature>
<sequence length="512" mass="57104">MPVESPPSSSGRRSSSGAYNDRLSPYPNKGVCGDPEYEEDYDSHEYVEKIQQLTKWVEEAEHLVFFTGAGISTACGIPDFRGPNGVWTREKRRSTCRNATEDSSLTPSTAEGPEAVSFSEATPSYSHVAIAELISRGKAKAVITQNVDGLHWKSGIPRSVLSEIHGCLLASFCESCQTEYRHLDDLGGCGQKPLPGGLLCPKCERSNEKTSLRRPVRTARREGHRRDCVLRDCVLDWEEELPEPDKSRAIRQCKLADLCIVVGSSLRIEPASSFPFYAQWINSRMKKTQRGRVVIINLQKTDYDSRCDLRFFTRSDRVFQDLFKLLDISIDERPPVKPDLLSDPMLFESYYTIKGHLKVAMATMIVVLAGVLMSFILVASADDRKAHHTEQGSRQTVAHIELIDAMARRRDFDTELSEEDLAAIVTIYFPGGSFDNGEYEVYHFGNKPAPQVVPSGRKLFAINQLHAEISTSSDKKEAKGSKDSEACTVKCLSFKALCFVNSALGTYETCKT</sequence>
<gene>
    <name evidence="11" type="primary">SIRT6</name>
    <name evidence="11" type="ORF">FOL47_005012</name>
</gene>
<evidence type="ECO:0000256" key="8">
    <source>
        <dbReference type="SAM" id="MobiDB-lite"/>
    </source>
</evidence>
<dbReference type="SUPFAM" id="SSF52467">
    <property type="entry name" value="DHS-like NAD/FAD-binding domain"/>
    <property type="match status" value="1"/>
</dbReference>
<keyword evidence="9" id="KW-0472">Membrane</keyword>
<dbReference type="EC" id="2.3.1.286" evidence="1"/>
<feature type="region of interest" description="Disordered" evidence="8">
    <location>
        <begin position="91"/>
        <end position="118"/>
    </location>
</feature>
<feature type="binding site" evidence="7">
    <location>
        <position position="203"/>
    </location>
    <ligand>
        <name>Zn(2+)</name>
        <dbReference type="ChEBI" id="CHEBI:29105"/>
    </ligand>
</feature>
<evidence type="ECO:0000313" key="11">
    <source>
        <dbReference type="EMBL" id="KAF4664705.1"/>
    </source>
</evidence>
<evidence type="ECO:0000256" key="3">
    <source>
        <dbReference type="ARBA" id="ARBA00022723"/>
    </source>
</evidence>
<dbReference type="Pfam" id="PF02146">
    <property type="entry name" value="SIR2"/>
    <property type="match status" value="1"/>
</dbReference>
<evidence type="ECO:0000256" key="6">
    <source>
        <dbReference type="ARBA" id="ARBA00038170"/>
    </source>
</evidence>
<dbReference type="GO" id="GO:0046872">
    <property type="term" value="F:metal ion binding"/>
    <property type="evidence" value="ECO:0007669"/>
    <property type="project" value="UniProtKB-KW"/>
</dbReference>
<protein>
    <recommendedName>
        <fullName evidence="1">protein acetyllysine N-acetyltransferase</fullName>
        <ecNumber evidence="1">2.3.1.286</ecNumber>
    </recommendedName>
</protein>